<dbReference type="Proteomes" id="UP001523219">
    <property type="component" value="Unassembled WGS sequence"/>
</dbReference>
<evidence type="ECO:0000313" key="2">
    <source>
        <dbReference type="EMBL" id="MCN9243073.1"/>
    </source>
</evidence>
<name>A0ABT0ZHK7_9ACTN</name>
<gene>
    <name evidence="2" type="ORF">NGF19_20100</name>
</gene>
<comment type="caution">
    <text evidence="2">The sequence shown here is derived from an EMBL/GenBank/DDBJ whole genome shotgun (WGS) entry which is preliminary data.</text>
</comment>
<proteinExistence type="predicted"/>
<dbReference type="RefSeq" id="WP_252426442.1">
    <property type="nucleotide sequence ID" value="NZ_JAMWMR010000018.1"/>
</dbReference>
<organism evidence="2 3">
    <name type="scientific">Streptomyces macrolidinus</name>
    <dbReference type="NCBI Taxonomy" id="2952607"/>
    <lineage>
        <taxon>Bacteria</taxon>
        <taxon>Bacillati</taxon>
        <taxon>Actinomycetota</taxon>
        <taxon>Actinomycetes</taxon>
        <taxon>Kitasatosporales</taxon>
        <taxon>Streptomycetaceae</taxon>
        <taxon>Streptomyces</taxon>
    </lineage>
</organism>
<feature type="compositionally biased region" description="Basic and acidic residues" evidence="1">
    <location>
        <begin position="114"/>
        <end position="124"/>
    </location>
</feature>
<reference evidence="2 3" key="1">
    <citation type="submission" date="2022-05" db="EMBL/GenBank/DDBJ databases">
        <title>Streptomyces sp. nov. RY43-2 isolated from soil of a peat swamp forest.</title>
        <authorList>
            <person name="Kanchanasin P."/>
            <person name="Tanasupawat S."/>
            <person name="Phongsopitanun W."/>
        </authorList>
    </citation>
    <scope>NUCLEOTIDE SEQUENCE [LARGE SCALE GENOMIC DNA]</scope>
    <source>
        <strain evidence="2 3">RY43-2</strain>
    </source>
</reference>
<protein>
    <submittedName>
        <fullName evidence="2">Uncharacterized protein</fullName>
    </submittedName>
</protein>
<evidence type="ECO:0000256" key="1">
    <source>
        <dbReference type="SAM" id="MobiDB-lite"/>
    </source>
</evidence>
<accession>A0ABT0ZHK7</accession>
<feature type="region of interest" description="Disordered" evidence="1">
    <location>
        <begin position="1"/>
        <end position="20"/>
    </location>
</feature>
<sequence>MRLRERQTQEPGPNGGRVLSDVFYNERGLTTKTFAPYYNDESAPNRALFAPADALSVETQIRHTYDGLGRETETRDIAGNGDGGNVLGITRKIYGGDRTTVIPPEGALPPLKLPLDRGHLETGT</sequence>
<evidence type="ECO:0000313" key="3">
    <source>
        <dbReference type="Proteomes" id="UP001523219"/>
    </source>
</evidence>
<feature type="region of interest" description="Disordered" evidence="1">
    <location>
        <begin position="104"/>
        <end position="124"/>
    </location>
</feature>
<keyword evidence="3" id="KW-1185">Reference proteome</keyword>
<dbReference type="EMBL" id="JAMWMR010000018">
    <property type="protein sequence ID" value="MCN9243073.1"/>
    <property type="molecule type" value="Genomic_DNA"/>
</dbReference>